<evidence type="ECO:0000256" key="5">
    <source>
        <dbReference type="ARBA" id="ARBA00022882"/>
    </source>
</evidence>
<dbReference type="GO" id="GO:0006813">
    <property type="term" value="P:potassium ion transport"/>
    <property type="evidence" value="ECO:0007669"/>
    <property type="project" value="UniProtKB-KW"/>
</dbReference>
<feature type="transmembrane region" description="Helical" evidence="12">
    <location>
        <begin position="166"/>
        <end position="187"/>
    </location>
</feature>
<protein>
    <submittedName>
        <fullName evidence="15">Uncharacterized protein</fullName>
    </submittedName>
</protein>
<keyword evidence="8 11" id="KW-0406">Ion transport</keyword>
<evidence type="ECO:0000256" key="11">
    <source>
        <dbReference type="RuleBase" id="RU003822"/>
    </source>
</evidence>
<evidence type="ECO:0000256" key="9">
    <source>
        <dbReference type="ARBA" id="ARBA00023136"/>
    </source>
</evidence>
<sequence length="396" mass="44994">MATEEDVGQTLFMFADPDPPAKKKWWRRTLDYVKEKTSCQKDDPELRRKALVARNGNYRVHSTGLSEHKRRYLADIYITLIDLPWRYAVAILFNAFLFTFLFFAILWWLVGETNGDFANYGNPNHTACLMGIQGFAGSILFSIETQTTIGYGFAYPNADCAGTLPLVYLQVVIGFLLETLMLGFIFVKVARPKYRAQTLLFSKHAVVCLENGEPCLQVRVGDLRKSHLLDATITAMVIILMWPVILTHRITEDSPLYDMRPADLSADKFEIVLFLTGTVEATGEVCQARTSYVPREILWGHRFERIEEYDISHGRWHVDFTSFDDVVYCQNLRHSARELAKFKATKSEGAEGGEGAIGQGEDVKGATGGKVKAIARDVKDNDYYKRALRLFRRDSK</sequence>
<dbReference type="PANTHER" id="PTHR11767:SF102">
    <property type="entry name" value="INWARDLY RECTIFYING POTASSIUM CHANNEL 1, ISOFORM F"/>
    <property type="match status" value="1"/>
</dbReference>
<dbReference type="PANTHER" id="PTHR11767">
    <property type="entry name" value="INWARD RECTIFIER POTASSIUM CHANNEL"/>
    <property type="match status" value="1"/>
</dbReference>
<evidence type="ECO:0000256" key="2">
    <source>
        <dbReference type="ARBA" id="ARBA00022448"/>
    </source>
</evidence>
<dbReference type="InterPro" id="IPR040445">
    <property type="entry name" value="Kir_TM"/>
</dbReference>
<dbReference type="InterPro" id="IPR013518">
    <property type="entry name" value="K_chnl_inward-rec_Kir_cyto"/>
</dbReference>
<gene>
    <name evidence="15" type="ORF">BaRGS_00033728</name>
</gene>
<dbReference type="InterPro" id="IPR016449">
    <property type="entry name" value="K_chnl_inward-rec_Kir"/>
</dbReference>
<dbReference type="Pfam" id="PF01007">
    <property type="entry name" value="IRK"/>
    <property type="match status" value="1"/>
</dbReference>
<dbReference type="Gene3D" id="1.10.287.70">
    <property type="match status" value="1"/>
</dbReference>
<dbReference type="GO" id="GO:0034702">
    <property type="term" value="C:monoatomic ion channel complex"/>
    <property type="evidence" value="ECO:0007669"/>
    <property type="project" value="UniProtKB-KW"/>
</dbReference>
<evidence type="ECO:0000256" key="1">
    <source>
        <dbReference type="ARBA" id="ARBA00004141"/>
    </source>
</evidence>
<dbReference type="EMBL" id="JACVVK020000417">
    <property type="protein sequence ID" value="KAK7475047.1"/>
    <property type="molecule type" value="Genomic_DNA"/>
</dbReference>
<comment type="subcellular location">
    <subcellularLocation>
        <location evidence="1 11">Membrane</location>
        <topology evidence="1 11">Multi-pass membrane protein</topology>
    </subcellularLocation>
</comment>
<name>A0ABD0JJB7_9CAEN</name>
<keyword evidence="7 12" id="KW-1133">Transmembrane helix</keyword>
<dbReference type="SUPFAM" id="SSF81324">
    <property type="entry name" value="Voltage-gated potassium channels"/>
    <property type="match status" value="1"/>
</dbReference>
<dbReference type="Proteomes" id="UP001519460">
    <property type="component" value="Unassembled WGS sequence"/>
</dbReference>
<evidence type="ECO:0000256" key="4">
    <source>
        <dbReference type="ARBA" id="ARBA00022692"/>
    </source>
</evidence>
<proteinExistence type="inferred from homology"/>
<dbReference type="GO" id="GO:0034220">
    <property type="term" value="P:monoatomic ion transmembrane transport"/>
    <property type="evidence" value="ECO:0007669"/>
    <property type="project" value="UniProtKB-KW"/>
</dbReference>
<dbReference type="InterPro" id="IPR041647">
    <property type="entry name" value="IRK_C"/>
</dbReference>
<evidence type="ECO:0000256" key="3">
    <source>
        <dbReference type="ARBA" id="ARBA00022538"/>
    </source>
</evidence>
<keyword evidence="3 11" id="KW-0633">Potassium transport</keyword>
<keyword evidence="5 11" id="KW-0851">Voltage-gated channel</keyword>
<evidence type="ECO:0000256" key="10">
    <source>
        <dbReference type="ARBA" id="ARBA00023303"/>
    </source>
</evidence>
<feature type="domain" description="Inward rectifier potassium channel C-terminal" evidence="14">
    <location>
        <begin position="238"/>
        <end position="342"/>
    </location>
</feature>
<feature type="transmembrane region" description="Helical" evidence="12">
    <location>
        <begin position="228"/>
        <end position="246"/>
    </location>
</feature>
<keyword evidence="10 11" id="KW-0407">Ion channel</keyword>
<keyword evidence="2 11" id="KW-0813">Transport</keyword>
<comment type="caution">
    <text evidence="15">The sequence shown here is derived from an EMBL/GenBank/DDBJ whole genome shotgun (WGS) entry which is preliminary data.</text>
</comment>
<evidence type="ECO:0000256" key="6">
    <source>
        <dbReference type="ARBA" id="ARBA00022958"/>
    </source>
</evidence>
<keyword evidence="6 11" id="KW-0630">Potassium</keyword>
<keyword evidence="4 11" id="KW-0812">Transmembrane</keyword>
<reference evidence="15 16" key="1">
    <citation type="journal article" date="2023" name="Sci. Data">
        <title>Genome assembly of the Korean intertidal mud-creeper Batillaria attramentaria.</title>
        <authorList>
            <person name="Patra A.K."/>
            <person name="Ho P.T."/>
            <person name="Jun S."/>
            <person name="Lee S.J."/>
            <person name="Kim Y."/>
            <person name="Won Y.J."/>
        </authorList>
    </citation>
    <scope>NUCLEOTIDE SEQUENCE [LARGE SCALE GENOMIC DNA]</scope>
    <source>
        <strain evidence="15">Wonlab-2016</strain>
    </source>
</reference>
<comment type="similarity">
    <text evidence="11">Belongs to the inward rectifier-type potassium channel (TC 1.A.2.1) family.</text>
</comment>
<keyword evidence="9 12" id="KW-0472">Membrane</keyword>
<feature type="transmembrane region" description="Helical" evidence="12">
    <location>
        <begin position="87"/>
        <end position="110"/>
    </location>
</feature>
<dbReference type="InterPro" id="IPR014756">
    <property type="entry name" value="Ig_E-set"/>
</dbReference>
<evidence type="ECO:0000313" key="16">
    <source>
        <dbReference type="Proteomes" id="UP001519460"/>
    </source>
</evidence>
<dbReference type="Gene3D" id="2.60.40.1400">
    <property type="entry name" value="G protein-activated inward rectifier potassium channel 1"/>
    <property type="match status" value="2"/>
</dbReference>
<dbReference type="Pfam" id="PF17655">
    <property type="entry name" value="IRK_C"/>
    <property type="match status" value="1"/>
</dbReference>
<evidence type="ECO:0000256" key="12">
    <source>
        <dbReference type="SAM" id="Phobius"/>
    </source>
</evidence>
<dbReference type="SUPFAM" id="SSF81296">
    <property type="entry name" value="E set domains"/>
    <property type="match status" value="1"/>
</dbReference>
<organism evidence="15 16">
    <name type="scientific">Batillaria attramentaria</name>
    <dbReference type="NCBI Taxonomy" id="370345"/>
    <lineage>
        <taxon>Eukaryota</taxon>
        <taxon>Metazoa</taxon>
        <taxon>Spiralia</taxon>
        <taxon>Lophotrochozoa</taxon>
        <taxon>Mollusca</taxon>
        <taxon>Gastropoda</taxon>
        <taxon>Caenogastropoda</taxon>
        <taxon>Sorbeoconcha</taxon>
        <taxon>Cerithioidea</taxon>
        <taxon>Batillariidae</taxon>
        <taxon>Batillaria</taxon>
    </lineage>
</organism>
<evidence type="ECO:0000256" key="8">
    <source>
        <dbReference type="ARBA" id="ARBA00023065"/>
    </source>
</evidence>
<dbReference type="PRINTS" id="PR01320">
    <property type="entry name" value="KIRCHANNEL"/>
</dbReference>
<accession>A0ABD0JJB7</accession>
<dbReference type="AlphaFoldDB" id="A0ABD0JJB7"/>
<evidence type="ECO:0000259" key="13">
    <source>
        <dbReference type="Pfam" id="PF01007"/>
    </source>
</evidence>
<feature type="domain" description="Potassium channel inwardly rectifying transmembrane" evidence="13">
    <location>
        <begin position="52"/>
        <end position="192"/>
    </location>
</feature>
<evidence type="ECO:0000313" key="15">
    <source>
        <dbReference type="EMBL" id="KAK7475047.1"/>
    </source>
</evidence>
<keyword evidence="16" id="KW-1185">Reference proteome</keyword>
<evidence type="ECO:0000256" key="7">
    <source>
        <dbReference type="ARBA" id="ARBA00022989"/>
    </source>
</evidence>
<evidence type="ECO:0000259" key="14">
    <source>
        <dbReference type="Pfam" id="PF17655"/>
    </source>
</evidence>